<comment type="caution">
    <text evidence="2">The sequence shown here is derived from an EMBL/GenBank/DDBJ whole genome shotgun (WGS) entry which is preliminary data.</text>
</comment>
<reference evidence="2" key="1">
    <citation type="journal article" date="2019" name="Sci. Rep.">
        <title>Draft genome of Tanacetum cinerariifolium, the natural source of mosquito coil.</title>
        <authorList>
            <person name="Yamashiro T."/>
            <person name="Shiraishi A."/>
            <person name="Satake H."/>
            <person name="Nakayama K."/>
        </authorList>
    </citation>
    <scope>NUCLEOTIDE SEQUENCE</scope>
</reference>
<organism evidence="2">
    <name type="scientific">Tanacetum cinerariifolium</name>
    <name type="common">Dalmatian daisy</name>
    <name type="synonym">Chrysanthemum cinerariifolium</name>
    <dbReference type="NCBI Taxonomy" id="118510"/>
    <lineage>
        <taxon>Eukaryota</taxon>
        <taxon>Viridiplantae</taxon>
        <taxon>Streptophyta</taxon>
        <taxon>Embryophyta</taxon>
        <taxon>Tracheophyta</taxon>
        <taxon>Spermatophyta</taxon>
        <taxon>Magnoliopsida</taxon>
        <taxon>eudicotyledons</taxon>
        <taxon>Gunneridae</taxon>
        <taxon>Pentapetalae</taxon>
        <taxon>asterids</taxon>
        <taxon>campanulids</taxon>
        <taxon>Asterales</taxon>
        <taxon>Asteraceae</taxon>
        <taxon>Asteroideae</taxon>
        <taxon>Anthemideae</taxon>
        <taxon>Anthemidinae</taxon>
        <taxon>Tanacetum</taxon>
    </lineage>
</organism>
<gene>
    <name evidence="2" type="ORF">Tci_928479</name>
</gene>
<evidence type="ECO:0000313" key="2">
    <source>
        <dbReference type="EMBL" id="GFD56510.1"/>
    </source>
</evidence>
<evidence type="ECO:0000256" key="1">
    <source>
        <dbReference type="SAM" id="MobiDB-lite"/>
    </source>
</evidence>
<sequence>GSAAPAGSGAVHRRRTGRAGPAVGPRADLQQQPAGPVQLAGAPGL</sequence>
<dbReference type="EMBL" id="BKCJ011830274">
    <property type="protein sequence ID" value="GFD56510.1"/>
    <property type="molecule type" value="Genomic_DNA"/>
</dbReference>
<feature type="region of interest" description="Disordered" evidence="1">
    <location>
        <begin position="1"/>
        <end position="45"/>
    </location>
</feature>
<accession>A0A699XDN7</accession>
<protein>
    <submittedName>
        <fullName evidence="2">Uncharacterized protein</fullName>
    </submittedName>
</protein>
<feature type="non-terminal residue" evidence="2">
    <location>
        <position position="1"/>
    </location>
</feature>
<proteinExistence type="predicted"/>
<dbReference type="AlphaFoldDB" id="A0A699XDN7"/>
<name>A0A699XDN7_TANCI</name>